<dbReference type="Proteomes" id="UP000648239">
    <property type="component" value="Unassembled WGS sequence"/>
</dbReference>
<organism evidence="1 2">
    <name type="scientific">Candidatus Polarisedimenticola svalbardensis</name>
    <dbReference type="NCBI Taxonomy" id="2886004"/>
    <lineage>
        <taxon>Bacteria</taxon>
        <taxon>Pseudomonadati</taxon>
        <taxon>Acidobacteriota</taxon>
        <taxon>Candidatus Polarisedimenticolia</taxon>
        <taxon>Candidatus Polarisedimenticolales</taxon>
        <taxon>Candidatus Polarisedimenticolaceae</taxon>
        <taxon>Candidatus Polarisedimenticola</taxon>
    </lineage>
</organism>
<comment type="caution">
    <text evidence="1">The sequence shown here is derived from an EMBL/GenBank/DDBJ whole genome shotgun (WGS) entry which is preliminary data.</text>
</comment>
<name>A0A8J7CEF5_9BACT</name>
<dbReference type="EMBL" id="JACXWD010000024">
    <property type="protein sequence ID" value="MBD3868189.1"/>
    <property type="molecule type" value="Genomic_DNA"/>
</dbReference>
<sequence>MDESNLIALLNSLSVGEMDSLQTKLQEAEQGCRDLGHVELGDRLGDAREALEKCDTRTFRKQVETVVSRLGHLR</sequence>
<evidence type="ECO:0000313" key="2">
    <source>
        <dbReference type="Proteomes" id="UP000648239"/>
    </source>
</evidence>
<reference evidence="1 2" key="1">
    <citation type="submission" date="2020-08" db="EMBL/GenBank/DDBJ databases">
        <title>Acidobacteriota in marine sediments use diverse sulfur dissimilation pathways.</title>
        <authorList>
            <person name="Wasmund K."/>
        </authorList>
    </citation>
    <scope>NUCLEOTIDE SEQUENCE [LARGE SCALE GENOMIC DNA]</scope>
    <source>
        <strain evidence="1">MAG AM4</strain>
    </source>
</reference>
<protein>
    <submittedName>
        <fullName evidence="1">Uncharacterized protein</fullName>
    </submittedName>
</protein>
<evidence type="ECO:0000313" key="1">
    <source>
        <dbReference type="EMBL" id="MBD3868189.1"/>
    </source>
</evidence>
<dbReference type="AlphaFoldDB" id="A0A8J7CEF5"/>
<proteinExistence type="predicted"/>
<gene>
    <name evidence="1" type="ORF">IFK94_08685</name>
</gene>
<accession>A0A8J7CEF5</accession>